<dbReference type="PANTHER" id="PTHR43019">
    <property type="entry name" value="SERINE ENDOPROTEASE DEGS"/>
    <property type="match status" value="1"/>
</dbReference>
<dbReference type="SUPFAM" id="SSF50494">
    <property type="entry name" value="Trypsin-like serine proteases"/>
    <property type="match status" value="1"/>
</dbReference>
<reference evidence="2 3" key="1">
    <citation type="journal article" date="2020" name="ISME J.">
        <title>Comparative genomics reveals insights into cyanobacterial evolution and habitat adaptation.</title>
        <authorList>
            <person name="Chen M.Y."/>
            <person name="Teng W.K."/>
            <person name="Zhao L."/>
            <person name="Hu C.X."/>
            <person name="Zhou Y.K."/>
            <person name="Han B.P."/>
            <person name="Song L.R."/>
            <person name="Shu W.S."/>
        </authorList>
    </citation>
    <scope>NUCLEOTIDE SEQUENCE [LARGE SCALE GENOMIC DNA]</scope>
    <source>
        <strain evidence="2 3">FACHB-248</strain>
    </source>
</reference>
<accession>A0ABR8H0P8</accession>
<dbReference type="Proteomes" id="UP000660380">
    <property type="component" value="Unassembled WGS sequence"/>
</dbReference>
<evidence type="ECO:0000313" key="2">
    <source>
        <dbReference type="EMBL" id="MBD2609288.1"/>
    </source>
</evidence>
<comment type="caution">
    <text evidence="2">The sequence shown here is derived from an EMBL/GenBank/DDBJ whole genome shotgun (WGS) entry which is preliminary data.</text>
</comment>
<keyword evidence="1" id="KW-0732">Signal</keyword>
<dbReference type="InterPro" id="IPR009003">
    <property type="entry name" value="Peptidase_S1_PA"/>
</dbReference>
<protein>
    <submittedName>
        <fullName evidence="2">Trypsin-like peptidase domain-containing protein</fullName>
    </submittedName>
</protein>
<dbReference type="InterPro" id="IPR043504">
    <property type="entry name" value="Peptidase_S1_PA_chymotrypsin"/>
</dbReference>
<dbReference type="RefSeq" id="WP_029638371.1">
    <property type="nucleotide sequence ID" value="NZ_JACJTA010000142.1"/>
</dbReference>
<feature type="signal peptide" evidence="1">
    <location>
        <begin position="1"/>
        <end position="28"/>
    </location>
</feature>
<dbReference type="PANTHER" id="PTHR43019:SF23">
    <property type="entry name" value="PROTEASE DO-LIKE 5, CHLOROPLASTIC"/>
    <property type="match status" value="1"/>
</dbReference>
<dbReference type="EMBL" id="JACJTA010000142">
    <property type="protein sequence ID" value="MBD2609288.1"/>
    <property type="molecule type" value="Genomic_DNA"/>
</dbReference>
<proteinExistence type="predicted"/>
<feature type="chain" id="PRO_5046974034" evidence="1">
    <location>
        <begin position="29"/>
        <end position="359"/>
    </location>
</feature>
<gene>
    <name evidence="2" type="ORF">H6G81_33500</name>
</gene>
<keyword evidence="3" id="KW-1185">Reference proteome</keyword>
<dbReference type="Pfam" id="PF13365">
    <property type="entry name" value="Trypsin_2"/>
    <property type="match status" value="1"/>
</dbReference>
<evidence type="ECO:0000313" key="3">
    <source>
        <dbReference type="Proteomes" id="UP000660380"/>
    </source>
</evidence>
<organism evidence="2 3">
    <name type="scientific">Scytonema hofmannii FACHB-248</name>
    <dbReference type="NCBI Taxonomy" id="1842502"/>
    <lineage>
        <taxon>Bacteria</taxon>
        <taxon>Bacillati</taxon>
        <taxon>Cyanobacteriota</taxon>
        <taxon>Cyanophyceae</taxon>
        <taxon>Nostocales</taxon>
        <taxon>Scytonemataceae</taxon>
        <taxon>Scytonema</taxon>
    </lineage>
</organism>
<sequence length="359" mass="39169">MLHKTLQAKLFGTLAAITAISATFPITAAKSQTIEISQQPLQTNSSQPEKRSQANLVAEDVKPSVVRVVVGCKAKVYSPNTGKIYDLEQITGHGSGFFVNPNGYAATNAHVTNPADCQQILQEDLAAKLEADGQTLENVKAELKWIEVKPIQLVYLPNQEQLPFEIINSGAIAGEGKDVSIIKVNVVNAPTLKLAQSNQVKLLDSVTVVGYPGLVENLPVFNEHSFYEASFTRGQVSAKKNLKDGTPVLQITAPVPNGNSGGPVLNDDGEVIGLVTFGPNDDFTFIFTSNTIQEFLDSANISNQQGLANQTYREALQFYYRGEYTQALQKFQLVKRLFPQHSEVENYLEKCQQVLANGN</sequence>
<name>A0ABR8H0P8_9CYAN</name>
<dbReference type="Gene3D" id="2.40.10.10">
    <property type="entry name" value="Trypsin-like serine proteases"/>
    <property type="match status" value="2"/>
</dbReference>
<evidence type="ECO:0000256" key="1">
    <source>
        <dbReference type="SAM" id="SignalP"/>
    </source>
</evidence>